<protein>
    <recommendedName>
        <fullName evidence="5">Transmembrane protein</fullName>
    </recommendedName>
</protein>
<keyword evidence="1" id="KW-0472">Membrane</keyword>
<feature type="signal peptide" evidence="2">
    <location>
        <begin position="1"/>
        <end position="24"/>
    </location>
</feature>
<evidence type="ECO:0008006" key="5">
    <source>
        <dbReference type="Google" id="ProtNLM"/>
    </source>
</evidence>
<organism evidence="3 4">
    <name type="scientific">Artemisia annua</name>
    <name type="common">Sweet wormwood</name>
    <dbReference type="NCBI Taxonomy" id="35608"/>
    <lineage>
        <taxon>Eukaryota</taxon>
        <taxon>Viridiplantae</taxon>
        <taxon>Streptophyta</taxon>
        <taxon>Embryophyta</taxon>
        <taxon>Tracheophyta</taxon>
        <taxon>Spermatophyta</taxon>
        <taxon>Magnoliopsida</taxon>
        <taxon>eudicotyledons</taxon>
        <taxon>Gunneridae</taxon>
        <taxon>Pentapetalae</taxon>
        <taxon>asterids</taxon>
        <taxon>campanulids</taxon>
        <taxon>Asterales</taxon>
        <taxon>Asteraceae</taxon>
        <taxon>Asteroideae</taxon>
        <taxon>Anthemideae</taxon>
        <taxon>Artemisiinae</taxon>
        <taxon>Artemisia</taxon>
    </lineage>
</organism>
<evidence type="ECO:0000313" key="3">
    <source>
        <dbReference type="EMBL" id="PWA58048.1"/>
    </source>
</evidence>
<keyword evidence="2" id="KW-0732">Signal</keyword>
<accession>A0A2U1M9X4</accession>
<comment type="caution">
    <text evidence="3">The sequence shown here is derived from an EMBL/GenBank/DDBJ whole genome shotgun (WGS) entry which is preliminary data.</text>
</comment>
<dbReference type="PANTHER" id="PTHR34558">
    <property type="entry name" value="EXPRESSED PROTEIN"/>
    <property type="match status" value="1"/>
</dbReference>
<feature type="chain" id="PRO_5015408831" description="Transmembrane protein" evidence="2">
    <location>
        <begin position="25"/>
        <end position="115"/>
    </location>
</feature>
<dbReference type="PANTHER" id="PTHR34558:SF4">
    <property type="entry name" value="TRANSMEMBRANE PROTEIN"/>
    <property type="match status" value="1"/>
</dbReference>
<evidence type="ECO:0000256" key="2">
    <source>
        <dbReference type="SAM" id="SignalP"/>
    </source>
</evidence>
<evidence type="ECO:0000313" key="4">
    <source>
        <dbReference type="Proteomes" id="UP000245207"/>
    </source>
</evidence>
<sequence>MPTIKILCFCFVFVGILFFRPCNARLIHFHSKSSSVVSYESDPPLSAFVYSSSSLIPTPSMEEESGGQEVHKAENHHHSSVAGGGVIIGGLATAFFATLYCYIRVTRKKDGDEKH</sequence>
<name>A0A2U1M9X4_ARTAN</name>
<dbReference type="OrthoDB" id="686454at2759"/>
<proteinExistence type="predicted"/>
<dbReference type="EMBL" id="PKPP01006004">
    <property type="protein sequence ID" value="PWA58048.1"/>
    <property type="molecule type" value="Genomic_DNA"/>
</dbReference>
<gene>
    <name evidence="3" type="ORF">CTI12_AA405830</name>
</gene>
<feature type="transmembrane region" description="Helical" evidence="1">
    <location>
        <begin position="81"/>
        <end position="103"/>
    </location>
</feature>
<keyword evidence="1" id="KW-0812">Transmembrane</keyword>
<evidence type="ECO:0000256" key="1">
    <source>
        <dbReference type="SAM" id="Phobius"/>
    </source>
</evidence>
<keyword evidence="4" id="KW-1185">Reference proteome</keyword>
<dbReference type="AlphaFoldDB" id="A0A2U1M9X4"/>
<keyword evidence="1" id="KW-1133">Transmembrane helix</keyword>
<dbReference type="Proteomes" id="UP000245207">
    <property type="component" value="Unassembled WGS sequence"/>
</dbReference>
<reference evidence="3 4" key="1">
    <citation type="journal article" date="2018" name="Mol. Plant">
        <title>The genome of Artemisia annua provides insight into the evolution of Asteraceae family and artemisinin biosynthesis.</title>
        <authorList>
            <person name="Shen Q."/>
            <person name="Zhang L."/>
            <person name="Liao Z."/>
            <person name="Wang S."/>
            <person name="Yan T."/>
            <person name="Shi P."/>
            <person name="Liu M."/>
            <person name="Fu X."/>
            <person name="Pan Q."/>
            <person name="Wang Y."/>
            <person name="Lv Z."/>
            <person name="Lu X."/>
            <person name="Zhang F."/>
            <person name="Jiang W."/>
            <person name="Ma Y."/>
            <person name="Chen M."/>
            <person name="Hao X."/>
            <person name="Li L."/>
            <person name="Tang Y."/>
            <person name="Lv G."/>
            <person name="Zhou Y."/>
            <person name="Sun X."/>
            <person name="Brodelius P.E."/>
            <person name="Rose J.K.C."/>
            <person name="Tang K."/>
        </authorList>
    </citation>
    <scope>NUCLEOTIDE SEQUENCE [LARGE SCALE GENOMIC DNA]</scope>
    <source>
        <strain evidence="4">cv. Huhao1</strain>
        <tissue evidence="3">Leaf</tissue>
    </source>
</reference>